<dbReference type="OrthoDB" id="2737184at2"/>
<keyword evidence="3" id="KW-1185">Reference proteome</keyword>
<sequence length="70" mass="7919">MSNVENNNDQPIQPEESKKLSTQELVKQQLERKKQAQGNGKQAMNGMGSSQRMKSQQTKKPSNTRRKMGS</sequence>
<accession>A0A6A8DKA8</accession>
<feature type="compositionally biased region" description="Polar residues" evidence="1">
    <location>
        <begin position="36"/>
        <end position="61"/>
    </location>
</feature>
<comment type="caution">
    <text evidence="2">The sequence shown here is derived from an EMBL/GenBank/DDBJ whole genome shotgun (WGS) entry which is preliminary data.</text>
</comment>
<evidence type="ECO:0000313" key="2">
    <source>
        <dbReference type="EMBL" id="MRH43417.1"/>
    </source>
</evidence>
<dbReference type="RefSeq" id="WP_153737046.1">
    <property type="nucleotide sequence ID" value="NZ_WJNG01000009.1"/>
</dbReference>
<dbReference type="AlphaFoldDB" id="A0A6A8DKA8"/>
<dbReference type="EMBL" id="WJNG01000009">
    <property type="protein sequence ID" value="MRH43417.1"/>
    <property type="molecule type" value="Genomic_DNA"/>
</dbReference>
<proteinExistence type="predicted"/>
<evidence type="ECO:0000256" key="1">
    <source>
        <dbReference type="SAM" id="MobiDB-lite"/>
    </source>
</evidence>
<protein>
    <submittedName>
        <fullName evidence="2">Uncharacterized protein</fullName>
    </submittedName>
</protein>
<name>A0A6A8DKA8_9BACI</name>
<gene>
    <name evidence="2" type="ORF">GH741_12075</name>
</gene>
<feature type="region of interest" description="Disordered" evidence="1">
    <location>
        <begin position="1"/>
        <end position="70"/>
    </location>
</feature>
<feature type="compositionally biased region" description="Polar residues" evidence="1">
    <location>
        <begin position="1"/>
        <end position="11"/>
    </location>
</feature>
<evidence type="ECO:0000313" key="3">
    <source>
        <dbReference type="Proteomes" id="UP000799092"/>
    </source>
</evidence>
<organism evidence="2 3">
    <name type="scientific">Aquibacillus halophilus</name>
    <dbReference type="NCBI Taxonomy" id="930132"/>
    <lineage>
        <taxon>Bacteria</taxon>
        <taxon>Bacillati</taxon>
        <taxon>Bacillota</taxon>
        <taxon>Bacilli</taxon>
        <taxon>Bacillales</taxon>
        <taxon>Bacillaceae</taxon>
        <taxon>Aquibacillus</taxon>
    </lineage>
</organism>
<dbReference type="Proteomes" id="UP000799092">
    <property type="component" value="Unassembled WGS sequence"/>
</dbReference>
<reference evidence="2" key="1">
    <citation type="submission" date="2019-11" db="EMBL/GenBank/DDBJ databases">
        <authorList>
            <person name="Li J."/>
        </authorList>
    </citation>
    <scope>NUCLEOTIDE SEQUENCE</scope>
    <source>
        <strain evidence="2">B6B</strain>
    </source>
</reference>